<keyword evidence="1" id="KW-1003">Cell membrane</keyword>
<proteinExistence type="predicted"/>
<feature type="transmembrane region" description="Helical" evidence="5">
    <location>
        <begin position="66"/>
        <end position="88"/>
    </location>
</feature>
<dbReference type="Proteomes" id="UP000199103">
    <property type="component" value="Chromosome I"/>
</dbReference>
<keyword evidence="2 5" id="KW-0812">Transmembrane</keyword>
<dbReference type="Pfam" id="PF02300">
    <property type="entry name" value="Fumarate_red_C"/>
    <property type="match status" value="1"/>
</dbReference>
<name>A0A1H1NFS9_9ACTN</name>
<dbReference type="Gene3D" id="1.20.1300.10">
    <property type="entry name" value="Fumarate reductase/succinate dehydrogenase, transmembrane subunit"/>
    <property type="match status" value="1"/>
</dbReference>
<dbReference type="InterPro" id="IPR003510">
    <property type="entry name" value="Fumarate_red_C"/>
</dbReference>
<dbReference type="InterPro" id="IPR034804">
    <property type="entry name" value="SQR/QFR_C/D"/>
</dbReference>
<dbReference type="STRING" id="630515.SAMN04489812_0502"/>
<keyword evidence="7" id="KW-1185">Reference proteome</keyword>
<evidence type="ECO:0000256" key="3">
    <source>
        <dbReference type="ARBA" id="ARBA00022989"/>
    </source>
</evidence>
<dbReference type="RefSeq" id="WP_091531725.1">
    <property type="nucleotide sequence ID" value="NZ_LT629772.1"/>
</dbReference>
<organism evidence="6 7">
    <name type="scientific">Microlunatus soli</name>
    <dbReference type="NCBI Taxonomy" id="630515"/>
    <lineage>
        <taxon>Bacteria</taxon>
        <taxon>Bacillati</taxon>
        <taxon>Actinomycetota</taxon>
        <taxon>Actinomycetes</taxon>
        <taxon>Propionibacteriales</taxon>
        <taxon>Propionibacteriaceae</taxon>
        <taxon>Microlunatus</taxon>
    </lineage>
</organism>
<dbReference type="PIRSF" id="PIRSF000180">
    <property type="entry name" value="FrdC"/>
    <property type="match status" value="1"/>
</dbReference>
<keyword evidence="4 5" id="KW-0472">Membrane</keyword>
<evidence type="ECO:0000256" key="5">
    <source>
        <dbReference type="SAM" id="Phobius"/>
    </source>
</evidence>
<dbReference type="EMBL" id="LT629772">
    <property type="protein sequence ID" value="SDR97794.1"/>
    <property type="molecule type" value="Genomic_DNA"/>
</dbReference>
<dbReference type="SUPFAM" id="SSF81343">
    <property type="entry name" value="Fumarate reductase respiratory complex transmembrane subunits"/>
    <property type="match status" value="1"/>
</dbReference>
<dbReference type="GO" id="GO:0016020">
    <property type="term" value="C:membrane"/>
    <property type="evidence" value="ECO:0007669"/>
    <property type="project" value="InterPro"/>
</dbReference>
<evidence type="ECO:0000256" key="1">
    <source>
        <dbReference type="ARBA" id="ARBA00022475"/>
    </source>
</evidence>
<evidence type="ECO:0000256" key="2">
    <source>
        <dbReference type="ARBA" id="ARBA00022692"/>
    </source>
</evidence>
<keyword evidence="3 5" id="KW-1133">Transmembrane helix</keyword>
<feature type="transmembrane region" description="Helical" evidence="5">
    <location>
        <begin position="109"/>
        <end position="127"/>
    </location>
</feature>
<feature type="transmembrane region" description="Helical" evidence="5">
    <location>
        <begin position="21"/>
        <end position="46"/>
    </location>
</feature>
<evidence type="ECO:0000313" key="6">
    <source>
        <dbReference type="EMBL" id="SDR97794.1"/>
    </source>
</evidence>
<dbReference type="OrthoDB" id="8909678at2"/>
<dbReference type="AlphaFoldDB" id="A0A1H1NFS9"/>
<gene>
    <name evidence="6" type="ORF">SAMN04489812_0502</name>
</gene>
<sequence length="128" mass="14776">MSTINQRRPMSTWWWTRKRTYLLFVLRELSSIFVGWFCVYLLLLLFAVARGESAYRDFLDWANSPWVVIINVVALLFVLLHTVTWFLLTPRAMVLKAGGRRVPGSAIVAAQYVVLAIVSAVVFWLVVR</sequence>
<protein>
    <submittedName>
        <fullName evidence="6">Fumarate reductase subunit C</fullName>
    </submittedName>
</protein>
<reference evidence="6 7" key="1">
    <citation type="submission" date="2016-10" db="EMBL/GenBank/DDBJ databases">
        <authorList>
            <person name="de Groot N.N."/>
        </authorList>
    </citation>
    <scope>NUCLEOTIDE SEQUENCE [LARGE SCALE GENOMIC DNA]</scope>
    <source>
        <strain evidence="6 7">DSM 21800</strain>
    </source>
</reference>
<accession>A0A1H1NFS9</accession>
<evidence type="ECO:0000313" key="7">
    <source>
        <dbReference type="Proteomes" id="UP000199103"/>
    </source>
</evidence>
<evidence type="ECO:0000256" key="4">
    <source>
        <dbReference type="ARBA" id="ARBA00023136"/>
    </source>
</evidence>